<gene>
    <name evidence="1" type="ORF">WMG39_04765</name>
</gene>
<organism evidence="1 2">
    <name type="scientific">Microcoleus anatoxicus PTRS2</name>
    <dbReference type="NCBI Taxonomy" id="2705321"/>
    <lineage>
        <taxon>Bacteria</taxon>
        <taxon>Bacillati</taxon>
        <taxon>Cyanobacteriota</taxon>
        <taxon>Cyanophyceae</taxon>
        <taxon>Oscillatoriophycideae</taxon>
        <taxon>Oscillatoriales</taxon>
        <taxon>Microcoleaceae</taxon>
        <taxon>Microcoleus</taxon>
        <taxon>Microcoleus anatoxicus</taxon>
    </lineage>
</organism>
<comment type="caution">
    <text evidence="1">The sequence shown here is derived from an EMBL/GenBank/DDBJ whole genome shotgun (WGS) entry which is preliminary data.</text>
</comment>
<reference evidence="1 2" key="1">
    <citation type="journal article" date="2020" name="Harmful Algae">
        <title>Molecular and morphological characterization of a novel dihydroanatoxin-a producing Microcoleus species (cyanobacteria) from the Russian River, California, USA.</title>
        <authorList>
            <person name="Conklin K.Y."/>
            <person name="Stancheva R."/>
            <person name="Otten T.G."/>
            <person name="Fadness R."/>
            <person name="Boyer G.L."/>
            <person name="Read B."/>
            <person name="Zhang X."/>
            <person name="Sheath R.G."/>
        </authorList>
    </citation>
    <scope>NUCLEOTIDE SEQUENCE [LARGE SCALE GENOMIC DNA]</scope>
    <source>
        <strain evidence="1 2">PTRS2</strain>
    </source>
</reference>
<evidence type="ECO:0000313" key="1">
    <source>
        <dbReference type="EMBL" id="MEK0184159.1"/>
    </source>
</evidence>
<dbReference type="EMBL" id="JBBLXS010000036">
    <property type="protein sequence ID" value="MEK0184159.1"/>
    <property type="molecule type" value="Genomic_DNA"/>
</dbReference>
<dbReference type="PIRSF" id="PIRSF020893">
    <property type="entry name" value="UCP020893"/>
    <property type="match status" value="1"/>
</dbReference>
<evidence type="ECO:0000313" key="2">
    <source>
        <dbReference type="Proteomes" id="UP001384579"/>
    </source>
</evidence>
<dbReference type="RefSeq" id="WP_340541250.1">
    <property type="nucleotide sequence ID" value="NZ_JBBLXS010000036.1"/>
</dbReference>
<protein>
    <submittedName>
        <fullName evidence="1">Uncharacterized protein</fullName>
    </submittedName>
</protein>
<dbReference type="Proteomes" id="UP001384579">
    <property type="component" value="Unassembled WGS sequence"/>
</dbReference>
<keyword evidence="2" id="KW-1185">Reference proteome</keyword>
<sequence>MFTIIKIVLRIIELAMSIPSDLLASENITFEGAIALTQSLLSEIEADRLSQAQIQQAVASLVNTHNGARGFLVTYLTDDRHLADEPSPGVLDALREAPEIVAELLVKNLAMSAAMVVYHSRHHKPEMAAGSQRVKGRSRHLIQTLQIPACQTLAEQMLENLRTGQGEYEQFFDRWGYDGEQKAAIGSALSEAIG</sequence>
<proteinExistence type="predicted"/>
<name>A0ABU8YIG5_9CYAN</name>
<accession>A0ABU8YIG5</accession>
<dbReference type="InterPro" id="IPR016780">
    <property type="entry name" value="UCP020893"/>
</dbReference>